<name>A0A9P3GH64_9APHY</name>
<evidence type="ECO:0000313" key="3">
    <source>
        <dbReference type="Proteomes" id="UP000703269"/>
    </source>
</evidence>
<feature type="compositionally biased region" description="Basic and acidic residues" evidence="1">
    <location>
        <begin position="246"/>
        <end position="257"/>
    </location>
</feature>
<gene>
    <name evidence="2" type="ORF">PsYK624_117280</name>
</gene>
<evidence type="ECO:0000313" key="2">
    <source>
        <dbReference type="EMBL" id="GJE95542.1"/>
    </source>
</evidence>
<reference evidence="2 3" key="1">
    <citation type="submission" date="2021-08" db="EMBL/GenBank/DDBJ databases">
        <title>Draft Genome Sequence of Phanerochaete sordida strain YK-624.</title>
        <authorList>
            <person name="Mori T."/>
            <person name="Dohra H."/>
            <person name="Suzuki T."/>
            <person name="Kawagishi H."/>
            <person name="Hirai H."/>
        </authorList>
    </citation>
    <scope>NUCLEOTIDE SEQUENCE [LARGE SCALE GENOMIC DNA]</scope>
    <source>
        <strain evidence="2 3">YK-624</strain>
    </source>
</reference>
<organism evidence="2 3">
    <name type="scientific">Phanerochaete sordida</name>
    <dbReference type="NCBI Taxonomy" id="48140"/>
    <lineage>
        <taxon>Eukaryota</taxon>
        <taxon>Fungi</taxon>
        <taxon>Dikarya</taxon>
        <taxon>Basidiomycota</taxon>
        <taxon>Agaricomycotina</taxon>
        <taxon>Agaricomycetes</taxon>
        <taxon>Polyporales</taxon>
        <taxon>Phanerochaetaceae</taxon>
        <taxon>Phanerochaete</taxon>
    </lineage>
</organism>
<dbReference type="OrthoDB" id="2735520at2759"/>
<feature type="region of interest" description="Disordered" evidence="1">
    <location>
        <begin position="239"/>
        <end position="262"/>
    </location>
</feature>
<dbReference type="AlphaFoldDB" id="A0A9P3GH64"/>
<dbReference type="Proteomes" id="UP000703269">
    <property type="component" value="Unassembled WGS sequence"/>
</dbReference>
<dbReference type="EMBL" id="BPQB01000050">
    <property type="protein sequence ID" value="GJE95542.1"/>
    <property type="molecule type" value="Genomic_DNA"/>
</dbReference>
<accession>A0A9P3GH64</accession>
<keyword evidence="3" id="KW-1185">Reference proteome</keyword>
<proteinExistence type="predicted"/>
<evidence type="ECO:0000256" key="1">
    <source>
        <dbReference type="SAM" id="MobiDB-lite"/>
    </source>
</evidence>
<comment type="caution">
    <text evidence="2">The sequence shown here is derived from an EMBL/GenBank/DDBJ whole genome shotgun (WGS) entry which is preliminary data.</text>
</comment>
<sequence length="448" mass="49499">MFAGLPRTVPTRGLGLTALSFDSLRFANTVDIRRLLDRLPSVRSCTCRDVVFDEASPAPRARAGSVQHGFEVAASRCTVVGRPSDHTSIATNVNVCSALLGTARCPPRNADMWSRVVSLVNILFSGYAYDVGMLCLGPDEDIPPRDASDREMAFEVAFGAPPHDAASPVVACMMSLSDEVPTNVTNVLSWCTHAENMLGLDHIAVDAREAAFTESDVLEEQRARRVFAARAVAVTGRLPEAGGPRIENRNHAPRDSEPNPSPRVAQAIAYRLRIELANFHVIPTPDQHSPADFSRRVPLPGAVVPQRTYSAPGRCTYLPTVRFYDMGRPGVAYSRALQSQLEDLVDGDRQVRLSVQASRITVRINWPGYPPWPTVTNVFHHSFEANPMTMAQLAHRVAKVFMLFWEDMIDKPCEEDGWALSDIEFDQLVLLELRHVSTGSWQPVFCRV</sequence>
<protein>
    <submittedName>
        <fullName evidence="2">Uncharacterized protein</fullName>
    </submittedName>
</protein>